<accession>A0ACC1ABB8</accession>
<evidence type="ECO:0000313" key="1">
    <source>
        <dbReference type="EMBL" id="KAJ0083549.1"/>
    </source>
</evidence>
<evidence type="ECO:0000313" key="2">
    <source>
        <dbReference type="Proteomes" id="UP001164250"/>
    </source>
</evidence>
<sequence>MKMGHLLVLSQSSG</sequence>
<protein>
    <submittedName>
        <fullName evidence="1">Uncharacterized protein</fullName>
    </submittedName>
</protein>
<dbReference type="Proteomes" id="UP001164250">
    <property type="component" value="Chromosome 11"/>
</dbReference>
<dbReference type="EMBL" id="CM047907">
    <property type="protein sequence ID" value="KAJ0083549.1"/>
    <property type="molecule type" value="Genomic_DNA"/>
</dbReference>
<keyword evidence="2" id="KW-1185">Reference proteome</keyword>
<organism evidence="1 2">
    <name type="scientific">Pistacia atlantica</name>
    <dbReference type="NCBI Taxonomy" id="434234"/>
    <lineage>
        <taxon>Eukaryota</taxon>
        <taxon>Viridiplantae</taxon>
        <taxon>Streptophyta</taxon>
        <taxon>Embryophyta</taxon>
        <taxon>Tracheophyta</taxon>
        <taxon>Spermatophyta</taxon>
        <taxon>Magnoliopsida</taxon>
        <taxon>eudicotyledons</taxon>
        <taxon>Gunneridae</taxon>
        <taxon>Pentapetalae</taxon>
        <taxon>rosids</taxon>
        <taxon>malvids</taxon>
        <taxon>Sapindales</taxon>
        <taxon>Anacardiaceae</taxon>
        <taxon>Pistacia</taxon>
    </lineage>
</organism>
<reference evidence="2" key="1">
    <citation type="journal article" date="2023" name="G3 (Bethesda)">
        <title>Genome assembly and association tests identify interacting loci associated with vigor, precocity, and sex in interspecific pistachio rootstocks.</title>
        <authorList>
            <person name="Palmer W."/>
            <person name="Jacygrad E."/>
            <person name="Sagayaradj S."/>
            <person name="Cavanaugh K."/>
            <person name="Han R."/>
            <person name="Bertier L."/>
            <person name="Beede B."/>
            <person name="Kafkas S."/>
            <person name="Golino D."/>
            <person name="Preece J."/>
            <person name="Michelmore R."/>
        </authorList>
    </citation>
    <scope>NUCLEOTIDE SEQUENCE [LARGE SCALE GENOMIC DNA]</scope>
</reference>
<proteinExistence type="predicted"/>
<gene>
    <name evidence="1" type="ORF">Patl1_30282</name>
</gene>
<comment type="caution">
    <text evidence="1">The sequence shown here is derived from an EMBL/GenBank/DDBJ whole genome shotgun (WGS) entry which is preliminary data.</text>
</comment>
<name>A0ACC1ABB8_9ROSI</name>